<dbReference type="Proteomes" id="UP000799421">
    <property type="component" value="Unassembled WGS sequence"/>
</dbReference>
<proteinExistence type="predicted"/>
<dbReference type="AlphaFoldDB" id="A0A6A7BZJ8"/>
<keyword evidence="3" id="KW-1185">Reference proteome</keyword>
<sequence>MPQLVHVDIAQEHMTQQYNKKDDKHLRCAGCKQAGHAAGHAAWMTRSCSASKVFCDRRWLTVRKLVEAILSIQQGTQPQMIPTLPPNAEVNDGFTLVGGSLELMHAAPSRPVGFTKAARAKGQTHLSLPFPTLDNIFGVASSPGTHGHAPESLTATAAKASPTAVAVAVADPVTEPQPSATPFNLPVPYTTAPPVRTRSAPAPATPAPGPYEVESGDQRNAVTEPNDVDMANTPTQC</sequence>
<evidence type="ECO:0000313" key="2">
    <source>
        <dbReference type="EMBL" id="KAF2860149.1"/>
    </source>
</evidence>
<dbReference type="EMBL" id="MU005984">
    <property type="protein sequence ID" value="KAF2860149.1"/>
    <property type="molecule type" value="Genomic_DNA"/>
</dbReference>
<organism evidence="2 3">
    <name type="scientific">Piedraia hortae CBS 480.64</name>
    <dbReference type="NCBI Taxonomy" id="1314780"/>
    <lineage>
        <taxon>Eukaryota</taxon>
        <taxon>Fungi</taxon>
        <taxon>Dikarya</taxon>
        <taxon>Ascomycota</taxon>
        <taxon>Pezizomycotina</taxon>
        <taxon>Dothideomycetes</taxon>
        <taxon>Dothideomycetidae</taxon>
        <taxon>Capnodiales</taxon>
        <taxon>Piedraiaceae</taxon>
        <taxon>Piedraia</taxon>
    </lineage>
</organism>
<protein>
    <submittedName>
        <fullName evidence="2">Uncharacterized protein</fullName>
    </submittedName>
</protein>
<reference evidence="2" key="1">
    <citation type="journal article" date="2020" name="Stud. Mycol.">
        <title>101 Dothideomycetes genomes: a test case for predicting lifestyles and emergence of pathogens.</title>
        <authorList>
            <person name="Haridas S."/>
            <person name="Albert R."/>
            <person name="Binder M."/>
            <person name="Bloem J."/>
            <person name="Labutti K."/>
            <person name="Salamov A."/>
            <person name="Andreopoulos B."/>
            <person name="Baker S."/>
            <person name="Barry K."/>
            <person name="Bills G."/>
            <person name="Bluhm B."/>
            <person name="Cannon C."/>
            <person name="Castanera R."/>
            <person name="Culley D."/>
            <person name="Daum C."/>
            <person name="Ezra D."/>
            <person name="Gonzalez J."/>
            <person name="Henrissat B."/>
            <person name="Kuo A."/>
            <person name="Liang C."/>
            <person name="Lipzen A."/>
            <person name="Lutzoni F."/>
            <person name="Magnuson J."/>
            <person name="Mondo S."/>
            <person name="Nolan M."/>
            <person name="Ohm R."/>
            <person name="Pangilinan J."/>
            <person name="Park H.-J."/>
            <person name="Ramirez L."/>
            <person name="Alfaro M."/>
            <person name="Sun H."/>
            <person name="Tritt A."/>
            <person name="Yoshinaga Y."/>
            <person name="Zwiers L.-H."/>
            <person name="Turgeon B."/>
            <person name="Goodwin S."/>
            <person name="Spatafora J."/>
            <person name="Crous P."/>
            <person name="Grigoriev I."/>
        </authorList>
    </citation>
    <scope>NUCLEOTIDE SEQUENCE</scope>
    <source>
        <strain evidence="2">CBS 480.64</strain>
    </source>
</reference>
<feature type="compositionally biased region" description="Low complexity" evidence="1">
    <location>
        <begin position="190"/>
        <end position="202"/>
    </location>
</feature>
<name>A0A6A7BZJ8_9PEZI</name>
<evidence type="ECO:0000313" key="3">
    <source>
        <dbReference type="Proteomes" id="UP000799421"/>
    </source>
</evidence>
<accession>A0A6A7BZJ8</accession>
<feature type="region of interest" description="Disordered" evidence="1">
    <location>
        <begin position="175"/>
        <end position="237"/>
    </location>
</feature>
<gene>
    <name evidence="2" type="ORF">K470DRAFT_74941</name>
</gene>
<evidence type="ECO:0000256" key="1">
    <source>
        <dbReference type="SAM" id="MobiDB-lite"/>
    </source>
</evidence>